<feature type="region of interest" description="Disordered" evidence="1">
    <location>
        <begin position="1"/>
        <end position="156"/>
    </location>
</feature>
<evidence type="ECO:0000256" key="1">
    <source>
        <dbReference type="SAM" id="MobiDB-lite"/>
    </source>
</evidence>
<keyword evidence="3" id="KW-1185">Reference proteome</keyword>
<reference evidence="3" key="1">
    <citation type="submission" date="2013-09" db="EMBL/GenBank/DDBJ databases">
        <title>The Genome Sequence of Anopheles maculatus species B.</title>
        <authorList>
            <consortium name="The Broad Institute Genomics Platform"/>
            <person name="Neafsey D.E."/>
            <person name="Besansky N."/>
            <person name="Howell P."/>
            <person name="Walton C."/>
            <person name="Young S.K."/>
            <person name="Zeng Q."/>
            <person name="Gargeya S."/>
            <person name="Fitzgerald M."/>
            <person name="Haas B."/>
            <person name="Abouelleil A."/>
            <person name="Allen A.W."/>
            <person name="Alvarado L."/>
            <person name="Arachchi H.M."/>
            <person name="Berlin A.M."/>
            <person name="Chapman S.B."/>
            <person name="Gainer-Dewar J."/>
            <person name="Goldberg J."/>
            <person name="Griggs A."/>
            <person name="Gujja S."/>
            <person name="Hansen M."/>
            <person name="Howarth C."/>
            <person name="Imamovic A."/>
            <person name="Ireland A."/>
            <person name="Larimer J."/>
            <person name="McCowan C."/>
            <person name="Murphy C."/>
            <person name="Pearson M."/>
            <person name="Poon T.W."/>
            <person name="Priest M."/>
            <person name="Roberts A."/>
            <person name="Saif S."/>
            <person name="Shea T."/>
            <person name="Sisk P."/>
            <person name="Sykes S."/>
            <person name="Wortman J."/>
            <person name="Nusbaum C."/>
            <person name="Birren B."/>
        </authorList>
    </citation>
    <scope>NUCLEOTIDE SEQUENCE [LARGE SCALE GENOMIC DNA]</scope>
    <source>
        <strain evidence="3">maculatus3</strain>
    </source>
</reference>
<feature type="compositionally biased region" description="Basic and acidic residues" evidence="1">
    <location>
        <begin position="1"/>
        <end position="16"/>
    </location>
</feature>
<evidence type="ECO:0000313" key="2">
    <source>
        <dbReference type="EnsemblMetazoa" id="AMAM002093-PA"/>
    </source>
</evidence>
<feature type="compositionally biased region" description="Basic residues" evidence="1">
    <location>
        <begin position="17"/>
        <end position="27"/>
    </location>
</feature>
<accession>A0A182S911</accession>
<dbReference type="PANTHER" id="PTHR22115">
    <property type="entry name" value="C3ORF6 PROTEIN-RELATED"/>
    <property type="match status" value="1"/>
</dbReference>
<dbReference type="VEuPathDB" id="VectorBase:AMAM002093"/>
<reference evidence="2" key="2">
    <citation type="submission" date="2020-05" db="UniProtKB">
        <authorList>
            <consortium name="EnsemblMetazoa"/>
        </authorList>
    </citation>
    <scope>IDENTIFICATION</scope>
    <source>
        <strain evidence="2">maculatus3</strain>
    </source>
</reference>
<feature type="region of interest" description="Disordered" evidence="1">
    <location>
        <begin position="273"/>
        <end position="298"/>
    </location>
</feature>
<feature type="compositionally biased region" description="Basic and acidic residues" evidence="1">
    <location>
        <begin position="28"/>
        <end position="42"/>
    </location>
</feature>
<sequence>MEAQDKELAKMLQERAKAKRAREKARLKKEQRLQQQKQEQRPDGTVSEEDPVAFGEGGSSPGAADETGDAGAIVDASYSNPIDMLQQQQQQQLRPPKLISPTGSASGARGYYGPPVPVPSTEHPLHNHRTQGSISSHGSGSGSINGSHQHHPQQAITDENYSNPIDMIKQQKQQQQLLFQQQQLLQQQQRGGGPNLKLSANVQRLIENGRKEDEIYVLPVSQEDHPAVDLQPSSQRTPPRPSTQAANGGRLVSSPGSRSQYLDDNIAAKIDPTFGGTGMGHSPTSTVTSSSAVNASQPGNYKQYRLFGY</sequence>
<feature type="region of interest" description="Disordered" evidence="1">
    <location>
        <begin position="224"/>
        <end position="259"/>
    </location>
</feature>
<feature type="compositionally biased region" description="Low complexity" evidence="1">
    <location>
        <begin position="282"/>
        <end position="296"/>
    </location>
</feature>
<protein>
    <submittedName>
        <fullName evidence="2">Uncharacterized protein</fullName>
    </submittedName>
</protein>
<dbReference type="EnsemblMetazoa" id="AMAM002093-RA">
    <property type="protein sequence ID" value="AMAM002093-PA"/>
    <property type="gene ID" value="AMAM002093"/>
</dbReference>
<dbReference type="PANTHER" id="PTHR22115:SF4">
    <property type="entry name" value="COILED-COIL DOMAIN-CONTAINING PROTEIN"/>
    <property type="match status" value="1"/>
</dbReference>
<name>A0A182S911_9DIPT</name>
<dbReference type="InterPro" id="IPR039303">
    <property type="entry name" value="CCDC50"/>
</dbReference>
<evidence type="ECO:0000313" key="3">
    <source>
        <dbReference type="Proteomes" id="UP000075901"/>
    </source>
</evidence>
<dbReference type="Proteomes" id="UP000075901">
    <property type="component" value="Unassembled WGS sequence"/>
</dbReference>
<proteinExistence type="predicted"/>
<organism evidence="2 3">
    <name type="scientific">Anopheles maculatus</name>
    <dbReference type="NCBI Taxonomy" id="74869"/>
    <lineage>
        <taxon>Eukaryota</taxon>
        <taxon>Metazoa</taxon>
        <taxon>Ecdysozoa</taxon>
        <taxon>Arthropoda</taxon>
        <taxon>Hexapoda</taxon>
        <taxon>Insecta</taxon>
        <taxon>Pterygota</taxon>
        <taxon>Neoptera</taxon>
        <taxon>Endopterygota</taxon>
        <taxon>Diptera</taxon>
        <taxon>Nematocera</taxon>
        <taxon>Culicoidea</taxon>
        <taxon>Culicidae</taxon>
        <taxon>Anophelinae</taxon>
        <taxon>Anopheles</taxon>
        <taxon>Anopheles maculatus group</taxon>
    </lineage>
</organism>
<feature type="compositionally biased region" description="Low complexity" evidence="1">
    <location>
        <begin position="131"/>
        <end position="147"/>
    </location>
</feature>
<dbReference type="AlphaFoldDB" id="A0A182S911"/>